<dbReference type="GO" id="GO:0031211">
    <property type="term" value="C:endoplasmic reticulum palmitoyltransferase complex"/>
    <property type="evidence" value="ECO:0007669"/>
    <property type="project" value="TreeGrafter"/>
</dbReference>
<dbReference type="EMBL" id="QKWP01000209">
    <property type="protein sequence ID" value="RIB24625.1"/>
    <property type="molecule type" value="Genomic_DNA"/>
</dbReference>
<evidence type="ECO:0000256" key="1">
    <source>
        <dbReference type="ARBA" id="ARBA00004406"/>
    </source>
</evidence>
<keyword evidence="9" id="KW-1185">Reference proteome</keyword>
<dbReference type="GO" id="GO:0006612">
    <property type="term" value="P:protein targeting to membrane"/>
    <property type="evidence" value="ECO:0007669"/>
    <property type="project" value="TreeGrafter"/>
</dbReference>
<dbReference type="PANTHER" id="PTHR13254">
    <property type="entry name" value="GOLGI AUTOANTIGEN, GOLGIN SUBFAMILY A, 7"/>
    <property type="match status" value="1"/>
</dbReference>
<feature type="non-terminal residue" evidence="8">
    <location>
        <position position="1"/>
    </location>
</feature>
<organism evidence="8 9">
    <name type="scientific">Gigaspora rosea</name>
    <dbReference type="NCBI Taxonomy" id="44941"/>
    <lineage>
        <taxon>Eukaryota</taxon>
        <taxon>Fungi</taxon>
        <taxon>Fungi incertae sedis</taxon>
        <taxon>Mucoromycota</taxon>
        <taxon>Glomeromycotina</taxon>
        <taxon>Glomeromycetes</taxon>
        <taxon>Diversisporales</taxon>
        <taxon>Gigasporaceae</taxon>
        <taxon>Gigaspora</taxon>
    </lineage>
</organism>
<dbReference type="Proteomes" id="UP000266673">
    <property type="component" value="Unassembled WGS sequence"/>
</dbReference>
<dbReference type="OrthoDB" id="2190159at2759"/>
<comment type="subcellular location">
    <subcellularLocation>
        <location evidence="1">Endoplasmic reticulum membrane</location>
        <topology evidence="1">Peripheral membrane protein</topology>
    </subcellularLocation>
</comment>
<comment type="subunit">
    <text evidence="3">Interacts with ERF2.</text>
</comment>
<evidence type="ECO:0000256" key="4">
    <source>
        <dbReference type="ARBA" id="ARBA00018463"/>
    </source>
</evidence>
<dbReference type="PANTHER" id="PTHR13254:SF0">
    <property type="entry name" value="GOLGIN SUBFAMILY A MEMBER 7_ERF4 DOMAIN-CONTAINING PROTEIN"/>
    <property type="match status" value="1"/>
</dbReference>
<feature type="domain" description="Golgin subfamily A member 7/ERF4" evidence="7">
    <location>
        <begin position="4"/>
        <end position="115"/>
    </location>
</feature>
<accession>A0A397VQ35</accession>
<evidence type="ECO:0000313" key="8">
    <source>
        <dbReference type="EMBL" id="RIB24625.1"/>
    </source>
</evidence>
<dbReference type="STRING" id="44941.A0A397VQ35"/>
<evidence type="ECO:0000256" key="6">
    <source>
        <dbReference type="ARBA" id="ARBA00023136"/>
    </source>
</evidence>
<sequence length="121" mass="14460">PKRIIRIERDYSRGELCQFRTTFPTEIDGRITPIQFRQTINRLNELLAKAFNPKNNWYDNCLACLSIYTSTLFSQSHYEKIVEEICIFLDNENQNLYNINGLNFRDPRKISFLFVSIFILR</sequence>
<name>A0A397VQ35_9GLOM</name>
<evidence type="ECO:0000256" key="3">
    <source>
        <dbReference type="ARBA" id="ARBA00011396"/>
    </source>
</evidence>
<reference evidence="8 9" key="1">
    <citation type="submission" date="2018-06" db="EMBL/GenBank/DDBJ databases">
        <title>Comparative genomics reveals the genomic features of Rhizophagus irregularis, R. cerebriforme, R. diaphanum and Gigaspora rosea, and their symbiotic lifestyle signature.</title>
        <authorList>
            <person name="Morin E."/>
            <person name="San Clemente H."/>
            <person name="Chen E.C.H."/>
            <person name="De La Providencia I."/>
            <person name="Hainaut M."/>
            <person name="Kuo A."/>
            <person name="Kohler A."/>
            <person name="Murat C."/>
            <person name="Tang N."/>
            <person name="Roy S."/>
            <person name="Loubradou J."/>
            <person name="Henrissat B."/>
            <person name="Grigoriev I.V."/>
            <person name="Corradi N."/>
            <person name="Roux C."/>
            <person name="Martin F.M."/>
        </authorList>
    </citation>
    <scope>NUCLEOTIDE SEQUENCE [LARGE SCALE GENOMIC DNA]</scope>
    <source>
        <strain evidence="8 9">DAOM 194757</strain>
    </source>
</reference>
<protein>
    <recommendedName>
        <fullName evidence="4">Ras modification protein ERF4</fullName>
    </recommendedName>
</protein>
<evidence type="ECO:0000313" key="9">
    <source>
        <dbReference type="Proteomes" id="UP000266673"/>
    </source>
</evidence>
<dbReference type="InterPro" id="IPR019383">
    <property type="entry name" value="Golgin_A_7/ERF4"/>
</dbReference>
<evidence type="ECO:0000256" key="2">
    <source>
        <dbReference type="ARBA" id="ARBA00007732"/>
    </source>
</evidence>
<evidence type="ECO:0000259" key="7">
    <source>
        <dbReference type="Pfam" id="PF10256"/>
    </source>
</evidence>
<proteinExistence type="inferred from homology"/>
<comment type="caution">
    <text evidence="8">The sequence shown here is derived from an EMBL/GenBank/DDBJ whole genome shotgun (WGS) entry which is preliminary data.</text>
</comment>
<dbReference type="GO" id="GO:0005789">
    <property type="term" value="C:endoplasmic reticulum membrane"/>
    <property type="evidence" value="ECO:0007669"/>
    <property type="project" value="UniProtKB-SubCell"/>
</dbReference>
<keyword evidence="6" id="KW-0472">Membrane</keyword>
<comment type="similarity">
    <text evidence="2">Belongs to the ERF4 family.</text>
</comment>
<dbReference type="Pfam" id="PF10256">
    <property type="entry name" value="Erf4"/>
    <property type="match status" value="1"/>
</dbReference>
<dbReference type="AlphaFoldDB" id="A0A397VQ35"/>
<evidence type="ECO:0000256" key="5">
    <source>
        <dbReference type="ARBA" id="ARBA00022824"/>
    </source>
</evidence>
<gene>
    <name evidence="8" type="ORF">C2G38_1957685</name>
</gene>
<dbReference type="InterPro" id="IPR051371">
    <property type="entry name" value="Ras_palmitoyltransferase"/>
</dbReference>
<keyword evidence="5" id="KW-0256">Endoplasmic reticulum</keyword>